<feature type="binding site" evidence="12">
    <location>
        <position position="283"/>
    </location>
    <ligand>
        <name>K(+)</name>
        <dbReference type="ChEBI" id="CHEBI:29103"/>
    </ligand>
</feature>
<feature type="active site" description="Proton acceptor" evidence="12">
    <location>
        <position position="251"/>
    </location>
</feature>
<feature type="binding site" evidence="12">
    <location>
        <position position="286"/>
    </location>
    <ligand>
        <name>K(+)</name>
        <dbReference type="ChEBI" id="CHEBI:29103"/>
    </ligand>
</feature>
<comment type="pathway">
    <text evidence="12">Carbohydrate metabolism; D-ribose degradation; D-ribose 5-phosphate from beta-D-ribopyranose: step 2/2.</text>
</comment>
<feature type="binding site" evidence="12">
    <location>
        <position position="139"/>
    </location>
    <ligand>
        <name>substrate</name>
    </ligand>
</feature>
<comment type="similarity">
    <text evidence="12">Belongs to the carbohydrate kinase PfkB family. Ribokinase subfamily.</text>
</comment>
<dbReference type="GO" id="GO:0005829">
    <property type="term" value="C:cytosol"/>
    <property type="evidence" value="ECO:0007669"/>
    <property type="project" value="TreeGrafter"/>
</dbReference>
<keyword evidence="10 12" id="KW-0630">Potassium</keyword>
<dbReference type="PRINTS" id="PR00990">
    <property type="entry name" value="RIBOKINASE"/>
</dbReference>
<dbReference type="GO" id="GO:0046872">
    <property type="term" value="F:metal ion binding"/>
    <property type="evidence" value="ECO:0007669"/>
    <property type="project" value="UniProtKB-KW"/>
</dbReference>
<organism evidence="13 14">
    <name type="scientific">Paenibacillus baekrokdamisoli</name>
    <dbReference type="NCBI Taxonomy" id="1712516"/>
    <lineage>
        <taxon>Bacteria</taxon>
        <taxon>Bacillati</taxon>
        <taxon>Bacillota</taxon>
        <taxon>Bacilli</taxon>
        <taxon>Bacillales</taxon>
        <taxon>Paenibacillaceae</taxon>
        <taxon>Paenibacillus</taxon>
    </lineage>
</organism>
<protein>
    <recommendedName>
        <fullName evidence="3 12">Ribokinase</fullName>
        <shortName evidence="12">RK</shortName>
        <ecNumber evidence="2 12">2.7.1.15</ecNumber>
    </recommendedName>
</protein>
<feature type="binding site" evidence="12">
    <location>
        <begin position="219"/>
        <end position="224"/>
    </location>
    <ligand>
        <name>ATP</name>
        <dbReference type="ChEBI" id="CHEBI:30616"/>
    </ligand>
</feature>
<dbReference type="CDD" id="cd01174">
    <property type="entry name" value="ribokinase"/>
    <property type="match status" value="1"/>
</dbReference>
<feature type="binding site" evidence="12">
    <location>
        <begin position="250"/>
        <end position="251"/>
    </location>
    <ligand>
        <name>ATP</name>
        <dbReference type="ChEBI" id="CHEBI:30616"/>
    </ligand>
</feature>
<comment type="catalytic activity">
    <reaction evidence="12">
        <text>D-ribose + ATP = D-ribose 5-phosphate + ADP + H(+)</text>
        <dbReference type="Rhea" id="RHEA:13697"/>
        <dbReference type="ChEBI" id="CHEBI:15378"/>
        <dbReference type="ChEBI" id="CHEBI:30616"/>
        <dbReference type="ChEBI" id="CHEBI:47013"/>
        <dbReference type="ChEBI" id="CHEBI:78346"/>
        <dbReference type="ChEBI" id="CHEBI:456216"/>
        <dbReference type="EC" id="2.7.1.15"/>
    </reaction>
</comment>
<accession>A0A3G9J6L2</accession>
<comment type="cofactor">
    <cofactor evidence="12">
        <name>Mg(2+)</name>
        <dbReference type="ChEBI" id="CHEBI:18420"/>
    </cofactor>
    <text evidence="12">Requires a divalent cation, most likely magnesium in vivo, as an electrophilic catalyst to aid phosphoryl group transfer. It is the chelate of the metal and the nucleotide that is the actual substrate.</text>
</comment>
<dbReference type="InterPro" id="IPR011877">
    <property type="entry name" value="Ribokinase"/>
</dbReference>
<keyword evidence="12" id="KW-0963">Cytoplasm</keyword>
<dbReference type="InterPro" id="IPR029056">
    <property type="entry name" value="Ribokinase-like"/>
</dbReference>
<dbReference type="EC" id="2.7.1.15" evidence="2 12"/>
<keyword evidence="6 12" id="KW-0547">Nucleotide-binding</keyword>
<dbReference type="Proteomes" id="UP000275368">
    <property type="component" value="Chromosome"/>
</dbReference>
<comment type="similarity">
    <text evidence="1">Belongs to the carbohydrate kinase pfkB family.</text>
</comment>
<feature type="binding site" evidence="12">
    <location>
        <position position="245"/>
    </location>
    <ligand>
        <name>K(+)</name>
        <dbReference type="ChEBI" id="CHEBI:29103"/>
    </ligand>
</feature>
<keyword evidence="11 12" id="KW-0119">Carbohydrate metabolism</keyword>
<feature type="binding site" evidence="12">
    <location>
        <begin position="10"/>
        <end position="12"/>
    </location>
    <ligand>
        <name>substrate</name>
    </ligand>
</feature>
<dbReference type="EMBL" id="AP019308">
    <property type="protein sequence ID" value="BBH19408.1"/>
    <property type="molecule type" value="Genomic_DNA"/>
</dbReference>
<proteinExistence type="inferred from homology"/>
<dbReference type="UniPathway" id="UPA00916">
    <property type="reaction ID" value="UER00889"/>
</dbReference>
<evidence type="ECO:0000256" key="2">
    <source>
        <dbReference type="ARBA" id="ARBA00012035"/>
    </source>
</evidence>
<feature type="binding site" evidence="12">
    <location>
        <position position="183"/>
    </location>
    <ligand>
        <name>ATP</name>
        <dbReference type="ChEBI" id="CHEBI:30616"/>
    </ligand>
</feature>
<feature type="binding site" evidence="12">
    <location>
        <position position="247"/>
    </location>
    <ligand>
        <name>K(+)</name>
        <dbReference type="ChEBI" id="CHEBI:29103"/>
    </ligand>
</feature>
<feature type="binding site" evidence="12">
    <location>
        <begin position="38"/>
        <end position="42"/>
    </location>
    <ligand>
        <name>substrate</name>
    </ligand>
</feature>
<dbReference type="OrthoDB" id="9775849at2"/>
<comment type="function">
    <text evidence="12">Catalyzes the phosphorylation of ribose at O-5 in a reaction requiring ATP and magnesium. The resulting D-ribose-5-phosphate can then be used either for sythesis of nucleotides, histidine, and tryptophan, or as a component of the pentose phosphate pathway.</text>
</comment>
<dbReference type="SUPFAM" id="SSF53613">
    <property type="entry name" value="Ribokinase-like"/>
    <property type="match status" value="1"/>
</dbReference>
<dbReference type="KEGG" id="pbk:Back11_07530"/>
<dbReference type="InterPro" id="IPR002173">
    <property type="entry name" value="Carboh/pur_kinase_PfkB_CS"/>
</dbReference>
<evidence type="ECO:0000313" key="13">
    <source>
        <dbReference type="EMBL" id="BBH19408.1"/>
    </source>
</evidence>
<keyword evidence="4 12" id="KW-0808">Transferase</keyword>
<dbReference type="PANTHER" id="PTHR10584">
    <property type="entry name" value="SUGAR KINASE"/>
    <property type="match status" value="1"/>
</dbReference>
<name>A0A3G9J6L2_9BACL</name>
<sequence>MNTLVVGSINMDVINRVRRFPLPGETVKGTTTGYCAGGKGANQAVAAARAGSKVTFIGAVGCDSYSDELIRLLGSSGIHHPLIIQKNGPSGIAHITIDENGENYIVLSEGANALLSPGEVNGLLKQQQNSFDAVLLQNEIPWETTRYVMEEACKRGIRVFFNPAPAIDLPSEVFPLIDVMILNDTELKIISGISATNDNEYNEALFKIIGLGVKNVVLTLGSKGVLFSNGWKTEHIPAYIVEAVDSTAAGDTFIGALVAAQNKGATDLALESLRFASAAAAIKVTRFRAQEDIPVREEIIRFLNNR</sequence>
<dbReference type="RefSeq" id="WP_125653751.1">
    <property type="nucleotide sequence ID" value="NZ_AP019308.1"/>
</dbReference>
<keyword evidence="8 12" id="KW-0067">ATP-binding</keyword>
<evidence type="ECO:0000256" key="5">
    <source>
        <dbReference type="ARBA" id="ARBA00022723"/>
    </source>
</evidence>
<dbReference type="PROSITE" id="PS00584">
    <property type="entry name" value="PFKB_KINASES_2"/>
    <property type="match status" value="1"/>
</dbReference>
<evidence type="ECO:0000313" key="14">
    <source>
        <dbReference type="Proteomes" id="UP000275368"/>
    </source>
</evidence>
<evidence type="ECO:0000256" key="9">
    <source>
        <dbReference type="ARBA" id="ARBA00022842"/>
    </source>
</evidence>
<dbReference type="NCBIfam" id="TIGR02152">
    <property type="entry name" value="D_ribokin_bact"/>
    <property type="match status" value="1"/>
</dbReference>
<feature type="binding site" evidence="12">
    <location>
        <position position="251"/>
    </location>
    <ligand>
        <name>substrate</name>
    </ligand>
</feature>
<keyword evidence="14" id="KW-1185">Reference proteome</keyword>
<evidence type="ECO:0000256" key="4">
    <source>
        <dbReference type="ARBA" id="ARBA00022679"/>
    </source>
</evidence>
<dbReference type="Gene3D" id="3.40.1190.20">
    <property type="match status" value="1"/>
</dbReference>
<evidence type="ECO:0000256" key="7">
    <source>
        <dbReference type="ARBA" id="ARBA00022777"/>
    </source>
</evidence>
<dbReference type="InterPro" id="IPR011611">
    <property type="entry name" value="PfkB_dom"/>
</dbReference>
<evidence type="ECO:0000256" key="3">
    <source>
        <dbReference type="ARBA" id="ARBA00016943"/>
    </source>
</evidence>
<dbReference type="PANTHER" id="PTHR10584:SF166">
    <property type="entry name" value="RIBOKINASE"/>
    <property type="match status" value="1"/>
</dbReference>
<evidence type="ECO:0000256" key="6">
    <source>
        <dbReference type="ARBA" id="ARBA00022741"/>
    </source>
</evidence>
<evidence type="ECO:0000256" key="11">
    <source>
        <dbReference type="ARBA" id="ARBA00023277"/>
    </source>
</evidence>
<comment type="subunit">
    <text evidence="12">Homodimer.</text>
</comment>
<evidence type="ECO:0000256" key="8">
    <source>
        <dbReference type="ARBA" id="ARBA00022840"/>
    </source>
</evidence>
<dbReference type="GO" id="GO:0005524">
    <property type="term" value="F:ATP binding"/>
    <property type="evidence" value="ECO:0007669"/>
    <property type="project" value="UniProtKB-UniRule"/>
</dbReference>
<dbReference type="InterPro" id="IPR002139">
    <property type="entry name" value="Ribo/fructo_kinase"/>
</dbReference>
<dbReference type="GO" id="GO:0004747">
    <property type="term" value="F:ribokinase activity"/>
    <property type="evidence" value="ECO:0007669"/>
    <property type="project" value="UniProtKB-UniRule"/>
</dbReference>
<keyword evidence="7 12" id="KW-0418">Kinase</keyword>
<gene>
    <name evidence="13" type="primary">rbsK_1</name>
    <name evidence="12" type="synonym">rbsK</name>
    <name evidence="13" type="ORF">Back11_07530</name>
</gene>
<evidence type="ECO:0000256" key="10">
    <source>
        <dbReference type="ARBA" id="ARBA00022958"/>
    </source>
</evidence>
<evidence type="ECO:0000256" key="12">
    <source>
        <dbReference type="HAMAP-Rule" id="MF_01987"/>
    </source>
</evidence>
<reference evidence="13 14" key="1">
    <citation type="submission" date="2018-11" db="EMBL/GenBank/DDBJ databases">
        <title>Complete genome sequence of Paenibacillus baekrokdamisoli strain KCTC 33723.</title>
        <authorList>
            <person name="Kang S.W."/>
            <person name="Lee K.C."/>
            <person name="Kim K.K."/>
            <person name="Kim J.S."/>
            <person name="Kim D.S."/>
            <person name="Ko S.H."/>
            <person name="Yang S.H."/>
            <person name="Lee J.S."/>
        </authorList>
    </citation>
    <scope>NUCLEOTIDE SEQUENCE [LARGE SCALE GENOMIC DNA]</scope>
    <source>
        <strain evidence="13 14">KCTC 33723</strain>
    </source>
</reference>
<comment type="subcellular location">
    <subcellularLocation>
        <location evidence="12">Cytoplasm</location>
    </subcellularLocation>
</comment>
<dbReference type="HAMAP" id="MF_01987">
    <property type="entry name" value="Ribokinase"/>
    <property type="match status" value="1"/>
</dbReference>
<comment type="caution">
    <text evidence="12">Lacks conserved residue(s) required for the propagation of feature annotation.</text>
</comment>
<keyword evidence="9 12" id="KW-0460">Magnesium</keyword>
<keyword evidence="5 12" id="KW-0479">Metal-binding</keyword>
<dbReference type="AlphaFoldDB" id="A0A3G9J6L2"/>
<evidence type="ECO:0000256" key="1">
    <source>
        <dbReference type="ARBA" id="ARBA00005380"/>
    </source>
</evidence>
<comment type="activity regulation">
    <text evidence="12">Activated by a monovalent cation that binds near, but not in, the active site. The most likely occupant of the site in vivo is potassium. Ion binding induces a conformational change that may alter substrate affinity.</text>
</comment>
<dbReference type="Pfam" id="PF00294">
    <property type="entry name" value="PfkB"/>
    <property type="match status" value="1"/>
</dbReference>
<dbReference type="GO" id="GO:0019303">
    <property type="term" value="P:D-ribose catabolic process"/>
    <property type="evidence" value="ECO:0007669"/>
    <property type="project" value="UniProtKB-UniRule"/>
</dbReference>